<reference evidence="3" key="1">
    <citation type="submission" date="2014-03" db="EMBL/GenBank/DDBJ databases">
        <authorList>
            <person name="Urmite Genomes U."/>
        </authorList>
    </citation>
    <scope>NUCLEOTIDE SEQUENCE [LARGE SCALE GENOMIC DNA]</scope>
    <source>
        <strain evidence="3">HD-03</strain>
    </source>
</reference>
<gene>
    <name evidence="2" type="ORF">BN983_00052</name>
</gene>
<evidence type="ECO:0000313" key="2">
    <source>
        <dbReference type="EMBL" id="CDQ21858.1"/>
    </source>
</evidence>
<dbReference type="Pfam" id="PF00583">
    <property type="entry name" value="Acetyltransf_1"/>
    <property type="match status" value="1"/>
</dbReference>
<dbReference type="PROSITE" id="PS51186">
    <property type="entry name" value="GNAT"/>
    <property type="match status" value="1"/>
</dbReference>
<evidence type="ECO:0000259" key="1">
    <source>
        <dbReference type="PROSITE" id="PS51186"/>
    </source>
</evidence>
<organism evidence="2 3">
    <name type="scientific">Halobacillus karajensis</name>
    <dbReference type="NCBI Taxonomy" id="195088"/>
    <lineage>
        <taxon>Bacteria</taxon>
        <taxon>Bacillati</taxon>
        <taxon>Bacillota</taxon>
        <taxon>Bacilli</taxon>
        <taxon>Bacillales</taxon>
        <taxon>Bacillaceae</taxon>
        <taxon>Halobacillus</taxon>
    </lineage>
</organism>
<comment type="caution">
    <text evidence="2">The sequence shown here is derived from an EMBL/GenBank/DDBJ whole genome shotgun (WGS) entry which is preliminary data.</text>
</comment>
<accession>A0A024P1C2</accession>
<dbReference type="Gene3D" id="3.40.630.30">
    <property type="match status" value="1"/>
</dbReference>
<sequence>MNISVKEMTEERAIVSLQWKYEPPYDFYNVNGDGASLAERLDGTYKALFEGKTFIGFFCIGEGAKVPAGRSRGVYQDEAVDMGLGMDPALTGKGKGTPFCSAVLSYIKKEYPGKPIRLSVATFNRRAIQLYKNMGFVKKDTFYTEACEFITMVKVP</sequence>
<dbReference type="Proteomes" id="UP000028868">
    <property type="component" value="Unassembled WGS sequence"/>
</dbReference>
<dbReference type="EMBL" id="CCDI010000001">
    <property type="protein sequence ID" value="CDQ21858.1"/>
    <property type="molecule type" value="Genomic_DNA"/>
</dbReference>
<evidence type="ECO:0000313" key="3">
    <source>
        <dbReference type="Proteomes" id="UP000028868"/>
    </source>
</evidence>
<proteinExistence type="predicted"/>
<protein>
    <recommendedName>
        <fullName evidence="1">N-acetyltransferase domain-containing protein</fullName>
    </recommendedName>
</protein>
<name>A0A024P1C2_9BACI</name>
<dbReference type="InterPro" id="IPR016181">
    <property type="entry name" value="Acyl_CoA_acyltransferase"/>
</dbReference>
<dbReference type="InterPro" id="IPR000182">
    <property type="entry name" value="GNAT_dom"/>
</dbReference>
<dbReference type="SUPFAM" id="SSF55729">
    <property type="entry name" value="Acyl-CoA N-acyltransferases (Nat)"/>
    <property type="match status" value="1"/>
</dbReference>
<feature type="domain" description="N-acetyltransferase" evidence="1">
    <location>
        <begin position="3"/>
        <end position="156"/>
    </location>
</feature>
<reference evidence="2 3" key="2">
    <citation type="submission" date="2014-05" db="EMBL/GenBank/DDBJ databases">
        <title>Draft genome sequence of Halobacillus karajensis HK-03.</title>
        <authorList>
            <person name="Khelaifia S."/>
            <person name="Croce O."/>
            <person name="Lagier J.C."/>
            <person name="Raoult D."/>
        </authorList>
    </citation>
    <scope>NUCLEOTIDE SEQUENCE [LARGE SCALE GENOMIC DNA]</scope>
    <source>
        <strain evidence="2 3">HD-03</strain>
    </source>
</reference>
<dbReference type="AlphaFoldDB" id="A0A024P1C2"/>
<keyword evidence="3" id="KW-1185">Reference proteome</keyword>
<dbReference type="RefSeq" id="WP_035504725.1">
    <property type="nucleotide sequence ID" value="NZ_CCDH010000002.1"/>
</dbReference>
<dbReference type="GO" id="GO:0016747">
    <property type="term" value="F:acyltransferase activity, transferring groups other than amino-acyl groups"/>
    <property type="evidence" value="ECO:0007669"/>
    <property type="project" value="InterPro"/>
</dbReference>